<dbReference type="SUPFAM" id="SSF143975">
    <property type="entry name" value="IlvD/EDD N-terminal domain-like"/>
    <property type="match status" value="1"/>
</dbReference>
<gene>
    <name evidence="9 13" type="primary">edd</name>
    <name evidence="13" type="ORF">CBM2587_A100090</name>
</gene>
<comment type="caution">
    <text evidence="13">The sequence shown here is derived from an EMBL/GenBank/DDBJ whole genome shotgun (WGS) entry which is preliminary data.</text>
</comment>
<comment type="pathway">
    <text evidence="9">Carbohydrate metabolism; Entner-Doudoroff pathway.</text>
</comment>
<keyword evidence="2 9" id="KW-0004">4Fe-4S</keyword>
<dbReference type="Gene3D" id="3.50.30.80">
    <property type="entry name" value="IlvD/EDD C-terminal domain-like"/>
    <property type="match status" value="1"/>
</dbReference>
<keyword evidence="4 9" id="KW-0408">Iron</keyword>
<dbReference type="GO" id="GO:0046872">
    <property type="term" value="F:metal ion binding"/>
    <property type="evidence" value="ECO:0007669"/>
    <property type="project" value="UniProtKB-KW"/>
</dbReference>
<evidence type="ECO:0000256" key="9">
    <source>
        <dbReference type="HAMAP-Rule" id="MF_02094"/>
    </source>
</evidence>
<dbReference type="EMBL" id="OFSQ01000002">
    <property type="protein sequence ID" value="SOY42923.1"/>
    <property type="molecule type" value="Genomic_DNA"/>
</dbReference>
<sequence>MPSAVHAELQAVTDRIVARSRASRAAYLARCERAQAELGPLRGMSCANLAHGFAALPAGDKLRLRVDHAPNLGIVTAYNDMLSAHQPYERYPAVIREAARAVGAVAQVAGGVPAMCDGITQGNAGMELSLFSRDAIAMGTAVALSHNTFDAALMLGVCDKIVPGLLMGALQFGHLPVVFVPAGPMASGLPNKEKARVRQLYATGQVGRDALLEAECQAYHGAGTCTFYGTANSNQFLMEIMGLHLPGAAFVHPDSGLRDALTAAAAQRAIALRARGDGYLPLARIVDERAIANAMVGLLATGGSTNHTIHLVAMARAAGIVIDWNDFDLLSRITPLLARVYPNGSADVNHFHAAGGAGFVIRELLQAGLLHEDVQTVAGPGLARYTQEPVMADGVLHWRDGAAHSGDPQVLATAAAPFSAEGGLRLMQGNLGRGVIKVSAVAPEHRVVEAPVRVFDSQEALQAAFDAGELGGDLVAVVRFQGPNANGMPELHRLTPVLGALQDAGHKVALVTDGRMSGASGKVPAVIHVGPEALAGGALARVRDGDRIRVDAVAGTLQWLGDESEFAARAPARAPADPFAQFSLGRGLFGLFRRHARIAEEGGSALDLSEADAAGAGAFVTASAAQTVAQ</sequence>
<comment type="catalytic activity">
    <reaction evidence="9">
        <text>6-phospho-D-gluconate = 2-dehydro-3-deoxy-6-phospho-D-gluconate + H2O</text>
        <dbReference type="Rhea" id="RHEA:17277"/>
        <dbReference type="ChEBI" id="CHEBI:15377"/>
        <dbReference type="ChEBI" id="CHEBI:57569"/>
        <dbReference type="ChEBI" id="CHEBI:58759"/>
        <dbReference type="EC" id="4.2.1.12"/>
    </reaction>
</comment>
<dbReference type="InterPro" id="IPR004786">
    <property type="entry name" value="6-phosphgluc_deHydtase"/>
</dbReference>
<dbReference type="PROSITE" id="PS00887">
    <property type="entry name" value="ILVD_EDD_2"/>
    <property type="match status" value="1"/>
</dbReference>
<dbReference type="PROSITE" id="PS00886">
    <property type="entry name" value="ILVD_EDD_1"/>
    <property type="match status" value="1"/>
</dbReference>
<dbReference type="InterPro" id="IPR000581">
    <property type="entry name" value="ILV_EDD_N"/>
</dbReference>
<proteinExistence type="inferred from homology"/>
<dbReference type="OrthoDB" id="9807077at2"/>
<dbReference type="PANTHER" id="PTHR43661">
    <property type="entry name" value="D-XYLONATE DEHYDRATASE"/>
    <property type="match status" value="1"/>
</dbReference>
<evidence type="ECO:0000259" key="12">
    <source>
        <dbReference type="Pfam" id="PF24877"/>
    </source>
</evidence>
<dbReference type="Pfam" id="PF00920">
    <property type="entry name" value="ILVD_EDD_N"/>
    <property type="match status" value="1"/>
</dbReference>
<dbReference type="InterPro" id="IPR020558">
    <property type="entry name" value="DiOHA_6PGluconate_deHydtase_CS"/>
</dbReference>
<dbReference type="NCBIfam" id="TIGR01196">
    <property type="entry name" value="edd"/>
    <property type="match status" value="1"/>
</dbReference>
<dbReference type="Proteomes" id="UP000256780">
    <property type="component" value="Chromosome CBM2587_a"/>
</dbReference>
<keyword evidence="7 9" id="KW-0456">Lyase</keyword>
<dbReference type="SUPFAM" id="SSF52016">
    <property type="entry name" value="LeuD/IlvD-like"/>
    <property type="match status" value="1"/>
</dbReference>
<dbReference type="InterPro" id="IPR042096">
    <property type="entry name" value="Dihydro-acid_dehy_C"/>
</dbReference>
<evidence type="ECO:0000256" key="8">
    <source>
        <dbReference type="ARBA" id="ARBA00023277"/>
    </source>
</evidence>
<protein>
    <recommendedName>
        <fullName evidence="9 10">Phosphogluconate dehydratase</fullName>
        <ecNumber evidence="9 10">4.2.1.12</ecNumber>
    </recommendedName>
</protein>
<evidence type="ECO:0000256" key="7">
    <source>
        <dbReference type="ARBA" id="ARBA00023239"/>
    </source>
</evidence>
<evidence type="ECO:0000256" key="1">
    <source>
        <dbReference type="ARBA" id="ARBA00006486"/>
    </source>
</evidence>
<evidence type="ECO:0000256" key="6">
    <source>
        <dbReference type="ARBA" id="ARBA00023064"/>
    </source>
</evidence>
<keyword evidence="3 9" id="KW-0479">Metal-binding</keyword>
<dbReference type="HAMAP" id="MF_02094">
    <property type="entry name" value="Edd"/>
    <property type="match status" value="1"/>
</dbReference>
<feature type="binding site" evidence="9">
    <location>
        <position position="225"/>
    </location>
    <ligand>
        <name>[4Fe-4S] cluster</name>
        <dbReference type="ChEBI" id="CHEBI:49883"/>
    </ligand>
</feature>
<keyword evidence="8 9" id="KW-0119">Carbohydrate metabolism</keyword>
<name>A0A375BFN0_9BURK</name>
<comment type="function">
    <text evidence="9">Catalyzes the dehydration of 6-phospho-D-gluconate to 2-dehydro-3-deoxy-6-phospho-D-gluconate.</text>
</comment>
<dbReference type="Pfam" id="PF24877">
    <property type="entry name" value="ILV_EDD_C"/>
    <property type="match status" value="1"/>
</dbReference>
<keyword evidence="5 9" id="KW-0411">Iron-sulfur</keyword>
<dbReference type="PANTHER" id="PTHR43661:SF1">
    <property type="entry name" value="PHOSPHOGLUCONATE DEHYDRATASE"/>
    <property type="match status" value="1"/>
</dbReference>
<dbReference type="GO" id="GO:0019521">
    <property type="term" value="P:D-gluconate metabolic process"/>
    <property type="evidence" value="ECO:0007669"/>
    <property type="project" value="UniProtKB-KW"/>
</dbReference>
<dbReference type="UniPathway" id="UPA00226"/>
<evidence type="ECO:0000256" key="4">
    <source>
        <dbReference type="ARBA" id="ARBA00023004"/>
    </source>
</evidence>
<feature type="binding site" evidence="9">
    <location>
        <position position="158"/>
    </location>
    <ligand>
        <name>[4Fe-4S] cluster</name>
        <dbReference type="ChEBI" id="CHEBI:49883"/>
    </ligand>
</feature>
<comment type="similarity">
    <text evidence="1 9">Belongs to the IlvD/Edd family.</text>
</comment>
<accession>A0A375BFN0</accession>
<evidence type="ECO:0000256" key="10">
    <source>
        <dbReference type="NCBIfam" id="TIGR01196"/>
    </source>
</evidence>
<dbReference type="InterPro" id="IPR037237">
    <property type="entry name" value="IlvD/EDD_N"/>
</dbReference>
<dbReference type="GO" id="GO:0004456">
    <property type="term" value="F:phosphogluconate dehydratase activity"/>
    <property type="evidence" value="ECO:0007669"/>
    <property type="project" value="UniProtKB-UniRule"/>
</dbReference>
<dbReference type="InterPro" id="IPR056740">
    <property type="entry name" value="ILV_EDD_C"/>
</dbReference>
<evidence type="ECO:0000256" key="2">
    <source>
        <dbReference type="ARBA" id="ARBA00022485"/>
    </source>
</evidence>
<organism evidence="13">
    <name type="scientific">Cupriavidus taiwanensis</name>
    <dbReference type="NCBI Taxonomy" id="164546"/>
    <lineage>
        <taxon>Bacteria</taxon>
        <taxon>Pseudomonadati</taxon>
        <taxon>Pseudomonadota</taxon>
        <taxon>Betaproteobacteria</taxon>
        <taxon>Burkholderiales</taxon>
        <taxon>Burkholderiaceae</taxon>
        <taxon>Cupriavidus</taxon>
    </lineage>
</organism>
<comment type="cofactor">
    <cofactor evidence="9">
        <name>[4Fe-4S] cluster</name>
        <dbReference type="ChEBI" id="CHEBI:49883"/>
    </cofactor>
    <text evidence="9">Binds 1 [4Fe-4S] cluster.</text>
</comment>
<dbReference type="AlphaFoldDB" id="A0A375BFN0"/>
<feature type="domain" description="Dihydroxy-acid/6-phosphogluconate dehydratase N-terminal" evidence="11">
    <location>
        <begin position="70"/>
        <end position="383"/>
    </location>
</feature>
<dbReference type="RefSeq" id="WP_116356165.1">
    <property type="nucleotide sequence ID" value="NZ_LT976853.1"/>
</dbReference>
<evidence type="ECO:0000256" key="3">
    <source>
        <dbReference type="ARBA" id="ARBA00022723"/>
    </source>
</evidence>
<dbReference type="EC" id="4.2.1.12" evidence="9 10"/>
<feature type="domain" description="Dihydroxy-acid/6-phosphogluconate dehydratase C-terminal" evidence="12">
    <location>
        <begin position="409"/>
        <end position="602"/>
    </location>
</feature>
<dbReference type="GO" id="GO:0051539">
    <property type="term" value="F:4 iron, 4 sulfur cluster binding"/>
    <property type="evidence" value="ECO:0007669"/>
    <property type="project" value="UniProtKB-UniRule"/>
</dbReference>
<dbReference type="GO" id="GO:0009255">
    <property type="term" value="P:Entner-Doudoroff pathway through 6-phosphogluconate"/>
    <property type="evidence" value="ECO:0007669"/>
    <property type="project" value="UniProtKB-UniRule"/>
</dbReference>
<keyword evidence="6 9" id="KW-0311">Gluconate utilization</keyword>
<evidence type="ECO:0000259" key="11">
    <source>
        <dbReference type="Pfam" id="PF00920"/>
    </source>
</evidence>
<evidence type="ECO:0000256" key="5">
    <source>
        <dbReference type="ARBA" id="ARBA00023014"/>
    </source>
</evidence>
<dbReference type="GO" id="GO:0005829">
    <property type="term" value="C:cytosol"/>
    <property type="evidence" value="ECO:0007669"/>
    <property type="project" value="TreeGrafter"/>
</dbReference>
<reference evidence="13" key="1">
    <citation type="submission" date="2018-01" db="EMBL/GenBank/DDBJ databases">
        <authorList>
            <person name="Clerissi C."/>
        </authorList>
    </citation>
    <scope>NUCLEOTIDE SEQUENCE</scope>
    <source>
        <strain evidence="13">Cupriavidus sp. LMG 19464</strain>
    </source>
</reference>
<evidence type="ECO:0000313" key="13">
    <source>
        <dbReference type="EMBL" id="SOY42923.1"/>
    </source>
</evidence>